<name>A0A2Z6M4J0_TRISU</name>
<gene>
    <name evidence="2" type="ORF">TSUD_55170</name>
</gene>
<organism evidence="2 3">
    <name type="scientific">Trifolium subterraneum</name>
    <name type="common">Subterranean clover</name>
    <dbReference type="NCBI Taxonomy" id="3900"/>
    <lineage>
        <taxon>Eukaryota</taxon>
        <taxon>Viridiplantae</taxon>
        <taxon>Streptophyta</taxon>
        <taxon>Embryophyta</taxon>
        <taxon>Tracheophyta</taxon>
        <taxon>Spermatophyta</taxon>
        <taxon>Magnoliopsida</taxon>
        <taxon>eudicotyledons</taxon>
        <taxon>Gunneridae</taxon>
        <taxon>Pentapetalae</taxon>
        <taxon>rosids</taxon>
        <taxon>fabids</taxon>
        <taxon>Fabales</taxon>
        <taxon>Fabaceae</taxon>
        <taxon>Papilionoideae</taxon>
        <taxon>50 kb inversion clade</taxon>
        <taxon>NPAAA clade</taxon>
        <taxon>Hologalegina</taxon>
        <taxon>IRL clade</taxon>
        <taxon>Trifolieae</taxon>
        <taxon>Trifolium</taxon>
    </lineage>
</organism>
<dbReference type="Pfam" id="PF20167">
    <property type="entry name" value="Transposase_32"/>
    <property type="match status" value="1"/>
</dbReference>
<protein>
    <recommendedName>
        <fullName evidence="1">Putative plant transposon protein domain-containing protein</fullName>
    </recommendedName>
</protein>
<evidence type="ECO:0000313" key="3">
    <source>
        <dbReference type="Proteomes" id="UP000242715"/>
    </source>
</evidence>
<accession>A0A2Z6M4J0</accession>
<evidence type="ECO:0000313" key="2">
    <source>
        <dbReference type="EMBL" id="GAU27364.1"/>
    </source>
</evidence>
<proteinExistence type="predicted"/>
<feature type="domain" description="Putative plant transposon protein" evidence="1">
    <location>
        <begin position="79"/>
        <end position="229"/>
    </location>
</feature>
<dbReference type="Proteomes" id="UP000242715">
    <property type="component" value="Unassembled WGS sequence"/>
</dbReference>
<dbReference type="OrthoDB" id="1436833at2759"/>
<keyword evidence="3" id="KW-1185">Reference proteome</keyword>
<sequence>MLCFTYLEPVFFADSRRATGARQSSPSLARRDFKTLFAIFCHGTKKINGQQETKNQCKFKHTRTTDGKHGSFVEAIETLGWGKLIDLERYVNPELVKEFYANALLTNLSQPFPYMTMVRNRHIRFDRNAINDFLGKPYNRASEDDLCDYATTMARGNWDVPEMTELLLLQDCNIIYGKSGLPVRAKGEDMNPLARLALLFFLHNVMPRSHISDATMPMLGLIYCFYREVRPQFGDGMGTYAGANADGEDDPIDEEVADAFVDDDGDGMED</sequence>
<evidence type="ECO:0000259" key="1">
    <source>
        <dbReference type="Pfam" id="PF20167"/>
    </source>
</evidence>
<dbReference type="AlphaFoldDB" id="A0A2Z6M4J0"/>
<dbReference type="EMBL" id="DF973352">
    <property type="protein sequence ID" value="GAU27364.1"/>
    <property type="molecule type" value="Genomic_DNA"/>
</dbReference>
<reference evidence="3" key="1">
    <citation type="journal article" date="2017" name="Front. Plant Sci.">
        <title>Climate Clever Clovers: New Paradigm to Reduce the Environmental Footprint of Ruminants by Breeding Low Methanogenic Forages Utilizing Haplotype Variation.</title>
        <authorList>
            <person name="Kaur P."/>
            <person name="Appels R."/>
            <person name="Bayer P.E."/>
            <person name="Keeble-Gagnere G."/>
            <person name="Wang J."/>
            <person name="Hirakawa H."/>
            <person name="Shirasawa K."/>
            <person name="Vercoe P."/>
            <person name="Stefanova K."/>
            <person name="Durmic Z."/>
            <person name="Nichols P."/>
            <person name="Revell C."/>
            <person name="Isobe S.N."/>
            <person name="Edwards D."/>
            <person name="Erskine W."/>
        </authorList>
    </citation>
    <scope>NUCLEOTIDE SEQUENCE [LARGE SCALE GENOMIC DNA]</scope>
    <source>
        <strain evidence="3">cv. Daliak</strain>
    </source>
</reference>
<dbReference type="InterPro" id="IPR046796">
    <property type="entry name" value="Transposase_32_dom"/>
</dbReference>